<organism evidence="1 2">
    <name type="scientific">Tagetes erecta</name>
    <name type="common">African marigold</name>
    <dbReference type="NCBI Taxonomy" id="13708"/>
    <lineage>
        <taxon>Eukaryota</taxon>
        <taxon>Viridiplantae</taxon>
        <taxon>Streptophyta</taxon>
        <taxon>Embryophyta</taxon>
        <taxon>Tracheophyta</taxon>
        <taxon>Spermatophyta</taxon>
        <taxon>Magnoliopsida</taxon>
        <taxon>eudicotyledons</taxon>
        <taxon>Gunneridae</taxon>
        <taxon>Pentapetalae</taxon>
        <taxon>asterids</taxon>
        <taxon>campanulids</taxon>
        <taxon>Asterales</taxon>
        <taxon>Asteraceae</taxon>
        <taxon>Asteroideae</taxon>
        <taxon>Heliantheae alliance</taxon>
        <taxon>Tageteae</taxon>
        <taxon>Tagetes</taxon>
    </lineage>
</organism>
<sequence length="99" mass="12047">MIESTSNLCSFKLTTQSHTHAFFLLTNFLHNYLLHFDPSRRVSCFLHNTNRYIHIHTYTYIYIYKHNFNLYIHHLYLYTHTHTHTLVSEKPTKKMKTSK</sequence>
<evidence type="ECO:0000313" key="2">
    <source>
        <dbReference type="Proteomes" id="UP001229421"/>
    </source>
</evidence>
<gene>
    <name evidence="1" type="ORF">QVD17_17444</name>
</gene>
<dbReference type="EMBL" id="JAUHHV010000004">
    <property type="protein sequence ID" value="KAK1428605.1"/>
    <property type="molecule type" value="Genomic_DNA"/>
</dbReference>
<name>A0AAD8KZH8_TARER</name>
<reference evidence="1" key="1">
    <citation type="journal article" date="2023" name="bioRxiv">
        <title>Improved chromosome-level genome assembly for marigold (Tagetes erecta).</title>
        <authorList>
            <person name="Jiang F."/>
            <person name="Yuan L."/>
            <person name="Wang S."/>
            <person name="Wang H."/>
            <person name="Xu D."/>
            <person name="Wang A."/>
            <person name="Fan W."/>
        </authorList>
    </citation>
    <scope>NUCLEOTIDE SEQUENCE</scope>
    <source>
        <strain evidence="1">WSJ</strain>
        <tissue evidence="1">Leaf</tissue>
    </source>
</reference>
<comment type="caution">
    <text evidence="1">The sequence shown here is derived from an EMBL/GenBank/DDBJ whole genome shotgun (WGS) entry which is preliminary data.</text>
</comment>
<evidence type="ECO:0000313" key="1">
    <source>
        <dbReference type="EMBL" id="KAK1428605.1"/>
    </source>
</evidence>
<protein>
    <submittedName>
        <fullName evidence="1">Uncharacterized protein</fullName>
    </submittedName>
</protein>
<dbReference type="Proteomes" id="UP001229421">
    <property type="component" value="Unassembled WGS sequence"/>
</dbReference>
<proteinExistence type="predicted"/>
<dbReference type="AlphaFoldDB" id="A0AAD8KZH8"/>
<accession>A0AAD8KZH8</accession>
<keyword evidence="2" id="KW-1185">Reference proteome</keyword>